<keyword evidence="1" id="KW-0732">Signal</keyword>
<dbReference type="Proteomes" id="UP000242705">
    <property type="component" value="Unassembled WGS sequence"/>
</dbReference>
<accession>A0A2T2WF76</accession>
<organism evidence="2 3">
    <name type="scientific">Sulfobacillus thermosulfidooxidans</name>
    <dbReference type="NCBI Taxonomy" id="28034"/>
    <lineage>
        <taxon>Bacteria</taxon>
        <taxon>Bacillati</taxon>
        <taxon>Bacillota</taxon>
        <taxon>Clostridia</taxon>
        <taxon>Eubacteriales</taxon>
        <taxon>Clostridiales Family XVII. Incertae Sedis</taxon>
        <taxon>Sulfobacillus</taxon>
    </lineage>
</organism>
<dbReference type="EMBL" id="PXYX01000127">
    <property type="protein sequence ID" value="PSR20901.1"/>
    <property type="molecule type" value="Genomic_DNA"/>
</dbReference>
<proteinExistence type="predicted"/>
<comment type="caution">
    <text evidence="2">The sequence shown here is derived from an EMBL/GenBank/DDBJ whole genome shotgun (WGS) entry which is preliminary data.</text>
</comment>
<evidence type="ECO:0000256" key="1">
    <source>
        <dbReference type="SAM" id="SignalP"/>
    </source>
</evidence>
<feature type="signal peptide" evidence="1">
    <location>
        <begin position="1"/>
        <end position="26"/>
    </location>
</feature>
<dbReference type="AlphaFoldDB" id="A0A2T2WF76"/>
<name>A0A2T2WF76_SULTH</name>
<sequence>MHSKHLAIMTTTLLGSFLLTSSTVFAQANPHHAVSLSTGPASRSIVTQEKNWIAQYNRLHYAQFDSVTGTAPSAASIARQNAYIAQQLTHQWEARHQSSSSLVVNPNGIVIPVGTINVTTTYQPSTTMHIDDGGTKYASDLSIAYTIADDIASYFLSNVGNIVLDVANLLGISFNSYVPMSSELWHTYRYGYKNVYVWNGASWVLCLTTGDRQWFKHATISYVPNGSSYATGTTYNWLPPAYGPIHTDFSYLWNNASLMDQEAESNFQRGIYTYVPWYNS</sequence>
<feature type="chain" id="PRO_5038785988" evidence="1">
    <location>
        <begin position="27"/>
        <end position="280"/>
    </location>
</feature>
<evidence type="ECO:0000313" key="2">
    <source>
        <dbReference type="EMBL" id="PSR20901.1"/>
    </source>
</evidence>
<reference evidence="2 3" key="1">
    <citation type="journal article" date="2014" name="BMC Genomics">
        <title>Comparison of environmental and isolate Sulfobacillus genomes reveals diverse carbon, sulfur, nitrogen, and hydrogen metabolisms.</title>
        <authorList>
            <person name="Justice N.B."/>
            <person name="Norman A."/>
            <person name="Brown C.T."/>
            <person name="Singh A."/>
            <person name="Thomas B.C."/>
            <person name="Banfield J.F."/>
        </authorList>
    </citation>
    <scope>NUCLEOTIDE SEQUENCE [LARGE SCALE GENOMIC DNA]</scope>
    <source>
        <strain evidence="2">AMDSBA5</strain>
    </source>
</reference>
<gene>
    <name evidence="2" type="ORF">C7B47_17665</name>
</gene>
<protein>
    <submittedName>
        <fullName evidence="2">Uncharacterized protein</fullName>
    </submittedName>
</protein>
<evidence type="ECO:0000313" key="3">
    <source>
        <dbReference type="Proteomes" id="UP000242705"/>
    </source>
</evidence>